<reference evidence="2" key="1">
    <citation type="submission" date="2024-04" db="EMBL/GenBank/DDBJ databases">
        <title>Salinicola lusitanus LLJ914,a marine bacterium isolated from the Okinawa Trough.</title>
        <authorList>
            <person name="Li J."/>
        </authorList>
    </citation>
    <scope>NUCLEOTIDE SEQUENCE [LARGE SCALE GENOMIC DNA]</scope>
</reference>
<dbReference type="EMBL" id="JBBPFD010000050">
    <property type="protein sequence ID" value="KAK7880793.1"/>
    <property type="molecule type" value="Genomic_DNA"/>
</dbReference>
<evidence type="ECO:0000313" key="2">
    <source>
        <dbReference type="Proteomes" id="UP001460270"/>
    </source>
</evidence>
<dbReference type="AlphaFoldDB" id="A0AAW0MQH7"/>
<sequence>MEPILDPAKFPGSAPIFDPMFGGSSVFLSSFVHTAQTLLSLSPHRLPLSNETAAAGKQKREREEGRVEVKERVKKEKEELGWAGCFVGTFCWGPSLAPLLLPELTVC</sequence>
<accession>A0AAW0MQH7</accession>
<dbReference type="Proteomes" id="UP001460270">
    <property type="component" value="Unassembled WGS sequence"/>
</dbReference>
<organism evidence="1 2">
    <name type="scientific">Mugilogobius chulae</name>
    <name type="common">yellowstripe goby</name>
    <dbReference type="NCBI Taxonomy" id="88201"/>
    <lineage>
        <taxon>Eukaryota</taxon>
        <taxon>Metazoa</taxon>
        <taxon>Chordata</taxon>
        <taxon>Craniata</taxon>
        <taxon>Vertebrata</taxon>
        <taxon>Euteleostomi</taxon>
        <taxon>Actinopterygii</taxon>
        <taxon>Neopterygii</taxon>
        <taxon>Teleostei</taxon>
        <taxon>Neoteleostei</taxon>
        <taxon>Acanthomorphata</taxon>
        <taxon>Gobiaria</taxon>
        <taxon>Gobiiformes</taxon>
        <taxon>Gobioidei</taxon>
        <taxon>Gobiidae</taxon>
        <taxon>Gobionellinae</taxon>
        <taxon>Mugilogobius</taxon>
    </lineage>
</organism>
<evidence type="ECO:0000313" key="1">
    <source>
        <dbReference type="EMBL" id="KAK7880793.1"/>
    </source>
</evidence>
<comment type="caution">
    <text evidence="1">The sequence shown here is derived from an EMBL/GenBank/DDBJ whole genome shotgun (WGS) entry which is preliminary data.</text>
</comment>
<name>A0AAW0MQH7_9GOBI</name>
<proteinExistence type="predicted"/>
<gene>
    <name evidence="1" type="ORF">WMY93_032574</name>
</gene>
<keyword evidence="2" id="KW-1185">Reference proteome</keyword>
<protein>
    <submittedName>
        <fullName evidence="1">Uncharacterized protein</fullName>
    </submittedName>
</protein>